<accession>A0A926EQS2</accession>
<evidence type="ECO:0000313" key="6">
    <source>
        <dbReference type="Proteomes" id="UP000623678"/>
    </source>
</evidence>
<evidence type="ECO:0000256" key="2">
    <source>
        <dbReference type="ARBA" id="ARBA00022490"/>
    </source>
</evidence>
<dbReference type="EMBL" id="JACRTD010000003">
    <property type="protein sequence ID" value="MBC8584947.1"/>
    <property type="molecule type" value="Genomic_DNA"/>
</dbReference>
<keyword evidence="6" id="KW-1185">Reference proteome</keyword>
<dbReference type="Gene3D" id="3.30.1340.10">
    <property type="entry name" value="HPr-like"/>
    <property type="match status" value="1"/>
</dbReference>
<keyword evidence="2" id="KW-0963">Cytoplasm</keyword>
<evidence type="ECO:0000259" key="4">
    <source>
        <dbReference type="PROSITE" id="PS51350"/>
    </source>
</evidence>
<dbReference type="RefSeq" id="WP_262394732.1">
    <property type="nucleotide sequence ID" value="NZ_JACRTD010000003.1"/>
</dbReference>
<evidence type="ECO:0000256" key="3">
    <source>
        <dbReference type="ARBA" id="ARBA00022683"/>
    </source>
</evidence>
<organism evidence="5 6">
    <name type="scientific">Youxingia wuxianensis</name>
    <dbReference type="NCBI Taxonomy" id="2763678"/>
    <lineage>
        <taxon>Bacteria</taxon>
        <taxon>Bacillati</taxon>
        <taxon>Bacillota</taxon>
        <taxon>Clostridia</taxon>
        <taxon>Eubacteriales</taxon>
        <taxon>Oscillospiraceae</taxon>
        <taxon>Youxingia</taxon>
    </lineage>
</organism>
<dbReference type="Pfam" id="PF00381">
    <property type="entry name" value="PTS-HPr"/>
    <property type="match status" value="1"/>
</dbReference>
<dbReference type="PRINTS" id="PR00107">
    <property type="entry name" value="PHOSPHOCPHPR"/>
</dbReference>
<comment type="subcellular location">
    <subcellularLocation>
        <location evidence="1">Cytoplasm</location>
    </subcellularLocation>
</comment>
<dbReference type="PANTHER" id="PTHR33705">
    <property type="entry name" value="PHOSPHOCARRIER PROTEIN HPR"/>
    <property type="match status" value="1"/>
</dbReference>
<dbReference type="PROSITE" id="PS51350">
    <property type="entry name" value="PTS_HPR_DOM"/>
    <property type="match status" value="1"/>
</dbReference>
<dbReference type="CDD" id="cd00367">
    <property type="entry name" value="PTS-HPr_like"/>
    <property type="match status" value="1"/>
</dbReference>
<feature type="domain" description="HPr" evidence="4">
    <location>
        <begin position="1"/>
        <end position="85"/>
    </location>
</feature>
<sequence>MKSFEYTAKDKLGLHARPAGLLVKKAATYESKISLTKAEKTADAKRLFGIMSLAIKQGETMIFTIVGPDEESACEQLLKFCEVNF</sequence>
<dbReference type="GO" id="GO:0005737">
    <property type="term" value="C:cytoplasm"/>
    <property type="evidence" value="ECO:0007669"/>
    <property type="project" value="UniProtKB-SubCell"/>
</dbReference>
<comment type="caution">
    <text evidence="5">The sequence shown here is derived from an EMBL/GenBank/DDBJ whole genome shotgun (WGS) entry which is preliminary data.</text>
</comment>
<dbReference type="AlphaFoldDB" id="A0A926EQS2"/>
<gene>
    <name evidence="5" type="ORF">H8705_05060</name>
</gene>
<dbReference type="InterPro" id="IPR000032">
    <property type="entry name" value="HPr-like"/>
</dbReference>
<dbReference type="PANTHER" id="PTHR33705:SF2">
    <property type="entry name" value="PHOSPHOCARRIER PROTEIN NPR"/>
    <property type="match status" value="1"/>
</dbReference>
<keyword evidence="3" id="KW-0598">Phosphotransferase system</keyword>
<dbReference type="InterPro" id="IPR035895">
    <property type="entry name" value="HPr-like_sf"/>
</dbReference>
<proteinExistence type="predicted"/>
<dbReference type="SUPFAM" id="SSF55594">
    <property type="entry name" value="HPr-like"/>
    <property type="match status" value="1"/>
</dbReference>
<reference evidence="5" key="1">
    <citation type="submission" date="2020-08" db="EMBL/GenBank/DDBJ databases">
        <title>Genome public.</title>
        <authorList>
            <person name="Liu C."/>
            <person name="Sun Q."/>
        </authorList>
    </citation>
    <scope>NUCLEOTIDE SEQUENCE</scope>
    <source>
        <strain evidence="5">NSJ-64</strain>
    </source>
</reference>
<dbReference type="NCBIfam" id="TIGR01003">
    <property type="entry name" value="PTS_HPr_family"/>
    <property type="match status" value="1"/>
</dbReference>
<protein>
    <submittedName>
        <fullName evidence="5">HPr family phosphocarrier protein</fullName>
    </submittedName>
</protein>
<dbReference type="GO" id="GO:0009401">
    <property type="term" value="P:phosphoenolpyruvate-dependent sugar phosphotransferase system"/>
    <property type="evidence" value="ECO:0007669"/>
    <property type="project" value="UniProtKB-KW"/>
</dbReference>
<evidence type="ECO:0000313" key="5">
    <source>
        <dbReference type="EMBL" id="MBC8584947.1"/>
    </source>
</evidence>
<evidence type="ECO:0000256" key="1">
    <source>
        <dbReference type="ARBA" id="ARBA00004496"/>
    </source>
</evidence>
<dbReference type="Proteomes" id="UP000623678">
    <property type="component" value="Unassembled WGS sequence"/>
</dbReference>
<name>A0A926EQS2_9FIRM</name>
<dbReference type="InterPro" id="IPR050399">
    <property type="entry name" value="HPr"/>
</dbReference>